<evidence type="ECO:0000256" key="2">
    <source>
        <dbReference type="ARBA" id="ARBA00023125"/>
    </source>
</evidence>
<dbReference type="EMBL" id="BAAAWD010000006">
    <property type="protein sequence ID" value="GAA2998924.1"/>
    <property type="molecule type" value="Genomic_DNA"/>
</dbReference>
<dbReference type="PANTHER" id="PTHR33164">
    <property type="entry name" value="TRANSCRIPTIONAL REGULATOR, MARR FAMILY"/>
    <property type="match status" value="1"/>
</dbReference>
<evidence type="ECO:0000256" key="1">
    <source>
        <dbReference type="ARBA" id="ARBA00023015"/>
    </source>
</evidence>
<sequence length="172" mass="18771">MYDTTHKGVFPDDDLRRLLRLLARAGGLLEPHGHGELRLSLSEVFALGELAEGETLSQRELAVRLGLEKSTVSRLAAGMERRGWLSRERDPANRRFYRLRLTEQGWAAAEEVGAGLRTMHATLFGELTDAERAGLALGLDGLARALQAGTHGGHRRTGDDPLPPAREASSTP</sequence>
<dbReference type="Gene3D" id="1.10.10.10">
    <property type="entry name" value="Winged helix-like DNA-binding domain superfamily/Winged helix DNA-binding domain"/>
    <property type="match status" value="1"/>
</dbReference>
<protein>
    <recommendedName>
        <fullName evidence="5">HTH marR-type domain-containing protein</fullName>
    </recommendedName>
</protein>
<accession>A0ABN3XUT8</accession>
<dbReference type="InterPro" id="IPR000835">
    <property type="entry name" value="HTH_MarR-typ"/>
</dbReference>
<dbReference type="PROSITE" id="PS01117">
    <property type="entry name" value="HTH_MARR_1"/>
    <property type="match status" value="1"/>
</dbReference>
<organism evidence="6 7">
    <name type="scientific">Streptosporangium longisporum</name>
    <dbReference type="NCBI Taxonomy" id="46187"/>
    <lineage>
        <taxon>Bacteria</taxon>
        <taxon>Bacillati</taxon>
        <taxon>Actinomycetota</taxon>
        <taxon>Actinomycetes</taxon>
        <taxon>Streptosporangiales</taxon>
        <taxon>Streptosporangiaceae</taxon>
        <taxon>Streptosporangium</taxon>
    </lineage>
</organism>
<dbReference type="RefSeq" id="WP_344891409.1">
    <property type="nucleotide sequence ID" value="NZ_BAAAWD010000006.1"/>
</dbReference>
<keyword evidence="7" id="KW-1185">Reference proteome</keyword>
<keyword evidence="1" id="KW-0805">Transcription regulation</keyword>
<dbReference type="InterPro" id="IPR036390">
    <property type="entry name" value="WH_DNA-bd_sf"/>
</dbReference>
<evidence type="ECO:0000256" key="4">
    <source>
        <dbReference type="SAM" id="MobiDB-lite"/>
    </source>
</evidence>
<evidence type="ECO:0000256" key="3">
    <source>
        <dbReference type="ARBA" id="ARBA00023163"/>
    </source>
</evidence>
<comment type="caution">
    <text evidence="6">The sequence shown here is derived from an EMBL/GenBank/DDBJ whole genome shotgun (WGS) entry which is preliminary data.</text>
</comment>
<dbReference type="PANTHER" id="PTHR33164:SF43">
    <property type="entry name" value="HTH-TYPE TRANSCRIPTIONAL REPRESSOR YETL"/>
    <property type="match status" value="1"/>
</dbReference>
<dbReference type="InterPro" id="IPR036388">
    <property type="entry name" value="WH-like_DNA-bd_sf"/>
</dbReference>
<dbReference type="Proteomes" id="UP001499930">
    <property type="component" value="Unassembled WGS sequence"/>
</dbReference>
<dbReference type="PROSITE" id="PS50995">
    <property type="entry name" value="HTH_MARR_2"/>
    <property type="match status" value="1"/>
</dbReference>
<gene>
    <name evidence="6" type="ORF">GCM10017559_19510</name>
</gene>
<proteinExistence type="predicted"/>
<dbReference type="Pfam" id="PF12802">
    <property type="entry name" value="MarR_2"/>
    <property type="match status" value="1"/>
</dbReference>
<reference evidence="6 7" key="1">
    <citation type="journal article" date="2019" name="Int. J. Syst. Evol. Microbiol.">
        <title>The Global Catalogue of Microorganisms (GCM) 10K type strain sequencing project: providing services to taxonomists for standard genome sequencing and annotation.</title>
        <authorList>
            <consortium name="The Broad Institute Genomics Platform"/>
            <consortium name="The Broad Institute Genome Sequencing Center for Infectious Disease"/>
            <person name="Wu L."/>
            <person name="Ma J."/>
        </authorList>
    </citation>
    <scope>NUCLEOTIDE SEQUENCE [LARGE SCALE GENOMIC DNA]</scope>
    <source>
        <strain evidence="6 7">JCM 3106</strain>
    </source>
</reference>
<keyword evidence="3" id="KW-0804">Transcription</keyword>
<dbReference type="PRINTS" id="PR00598">
    <property type="entry name" value="HTHMARR"/>
</dbReference>
<evidence type="ECO:0000259" key="5">
    <source>
        <dbReference type="PROSITE" id="PS50995"/>
    </source>
</evidence>
<evidence type="ECO:0000313" key="6">
    <source>
        <dbReference type="EMBL" id="GAA2998924.1"/>
    </source>
</evidence>
<dbReference type="SUPFAM" id="SSF46785">
    <property type="entry name" value="Winged helix' DNA-binding domain"/>
    <property type="match status" value="1"/>
</dbReference>
<dbReference type="InterPro" id="IPR023187">
    <property type="entry name" value="Tscrpt_reg_MarR-type_CS"/>
</dbReference>
<feature type="domain" description="HTH marR-type" evidence="5">
    <location>
        <begin position="12"/>
        <end position="144"/>
    </location>
</feature>
<feature type="region of interest" description="Disordered" evidence="4">
    <location>
        <begin position="149"/>
        <end position="172"/>
    </location>
</feature>
<evidence type="ECO:0000313" key="7">
    <source>
        <dbReference type="Proteomes" id="UP001499930"/>
    </source>
</evidence>
<name>A0ABN3XUT8_9ACTN</name>
<dbReference type="SMART" id="SM00347">
    <property type="entry name" value="HTH_MARR"/>
    <property type="match status" value="1"/>
</dbReference>
<keyword evidence="2" id="KW-0238">DNA-binding</keyword>
<dbReference type="InterPro" id="IPR039422">
    <property type="entry name" value="MarR/SlyA-like"/>
</dbReference>